<evidence type="ECO:0000313" key="12">
    <source>
        <dbReference type="EMBL" id="SSD58605.1"/>
    </source>
</evidence>
<dbReference type="VEuPathDB" id="FungiDB:SCODWIG_00366"/>
<dbReference type="EC" id="3.6.4.13" evidence="2"/>
<evidence type="ECO:0000259" key="11">
    <source>
        <dbReference type="PROSITE" id="PS51194"/>
    </source>
</evidence>
<dbReference type="CDD" id="cd17913">
    <property type="entry name" value="DEXQc_Suv3"/>
    <property type="match status" value="1"/>
</dbReference>
<dbReference type="SUPFAM" id="SSF52540">
    <property type="entry name" value="P-loop containing nucleoside triphosphate hydrolases"/>
    <property type="match status" value="1"/>
</dbReference>
<dbReference type="InterPro" id="IPR044774">
    <property type="entry name" value="Suv3_DEXQc"/>
</dbReference>
<keyword evidence="13" id="KW-1185">Reference proteome</keyword>
<name>A0A376B1P7_9ASCO</name>
<sequence>MSITLHHYQPTYGLFNLLILRNIKNQLSCYPFRINKNGRLIVTTTRISHLHSNALLYNSTKFKDVKTINPNSKDEEAKKKLIDIQFYRRLPTFHIKPLPTFNNLTIEEKLSLKKIRFPEEIESLIATTCPPGLLTEIYEVLKNIHDKYLLNKTTQKENQVYNAAWWKLRDYLFGSIKMYHNSTNTPVFVNIGDYVKFSDINKIYPMLLQSNILSNEKWYSLITVSPMLNSRILKPEQVTSLLKVKYILQRAYLKILHEEIESKTPKIIYENKNKLPKLGLKDSGSNTLFDIKNPADWFYKTRKMKRKIIMHLGPTNSGKTYNALQKLKKSNRGYYAGPLRLLAREVYERFQKEGIRCNLLTGEEIINDLDSMGNQAGLTSGTVEMVPLTQEFDIVVLDEIQMMGDPDRGWAWTNAVLGCNSKELHLCGEKSVLPLIRKIAAITGDELIINEYARLGELRVETSPIPNGLRSLQKGDCLVAFSKKKIIDLKLKIEQETTFKVAVIYGSLPPETRIQQANLFNEGRYDVLVASDAIGMGLNLAINRVIFTTDSKFNGEEMVLLTTSNIKQIGGRAGRFKSHEEGPSVGYVTATSKSVLENVRSGINAKTEYLNKAYVWPPDQLASKMIKLYPPNISLSFFLNDISLQIEKNATKIFALSDLRNRLEAISLFEHVSGLTFQEKMILSNAPVKSLPAVQRAYVNFCKTIANKQTKNIFSYQQDLEPSLLEAKFSKKENIGLDKYENIHSILSLFFWLGNRWPNYFVDPESATDLKHLCELIIFDKLDSLTKNPYLKKNAIYGSFFSKSFVGNNKNRSGRTKN</sequence>
<accession>A0A376B1P7</accession>
<dbReference type="PANTHER" id="PTHR12131:SF1">
    <property type="entry name" value="ATP-DEPENDENT RNA HELICASE SUPV3L1, MITOCHONDRIAL-RELATED"/>
    <property type="match status" value="1"/>
</dbReference>
<dbReference type="FunFam" id="3.40.50.300:FF:000269">
    <property type="entry name" value="ATP-dependent RNA helicase SUPV3L1, mitochondrial"/>
    <property type="match status" value="1"/>
</dbReference>
<dbReference type="InterPro" id="IPR027417">
    <property type="entry name" value="P-loop_NTPase"/>
</dbReference>
<dbReference type="GO" id="GO:0045025">
    <property type="term" value="C:mitochondrial degradosome"/>
    <property type="evidence" value="ECO:0007669"/>
    <property type="project" value="TreeGrafter"/>
</dbReference>
<evidence type="ECO:0000256" key="7">
    <source>
        <dbReference type="ARBA" id="ARBA00022946"/>
    </source>
</evidence>
<dbReference type="Pfam" id="PF12513">
    <property type="entry name" value="SUV3_C"/>
    <property type="match status" value="1"/>
</dbReference>
<dbReference type="SMART" id="SM00487">
    <property type="entry name" value="DEXDc"/>
    <property type="match status" value="1"/>
</dbReference>
<dbReference type="Gene3D" id="1.20.58.1080">
    <property type="match status" value="1"/>
</dbReference>
<evidence type="ECO:0000256" key="8">
    <source>
        <dbReference type="ARBA" id="ARBA00023128"/>
    </source>
</evidence>
<keyword evidence="7" id="KW-0809">Transit peptide</keyword>
<keyword evidence="6" id="KW-0067">ATP-binding</keyword>
<dbReference type="Proteomes" id="UP000262825">
    <property type="component" value="Unassembled WGS sequence"/>
</dbReference>
<dbReference type="GO" id="GO:0005524">
    <property type="term" value="F:ATP binding"/>
    <property type="evidence" value="ECO:0007669"/>
    <property type="project" value="UniProtKB-KW"/>
</dbReference>
<evidence type="ECO:0000256" key="4">
    <source>
        <dbReference type="ARBA" id="ARBA00022801"/>
    </source>
</evidence>
<proteinExistence type="predicted"/>
<dbReference type="OrthoDB" id="3972200at2759"/>
<comment type="catalytic activity">
    <reaction evidence="9">
        <text>ATP + H2O = ADP + phosphate + H(+)</text>
        <dbReference type="Rhea" id="RHEA:13065"/>
        <dbReference type="ChEBI" id="CHEBI:15377"/>
        <dbReference type="ChEBI" id="CHEBI:15378"/>
        <dbReference type="ChEBI" id="CHEBI:30616"/>
        <dbReference type="ChEBI" id="CHEBI:43474"/>
        <dbReference type="ChEBI" id="CHEBI:456216"/>
        <dbReference type="EC" id="3.6.4.13"/>
    </reaction>
</comment>
<dbReference type="AlphaFoldDB" id="A0A376B1P7"/>
<dbReference type="InterPro" id="IPR050699">
    <property type="entry name" value="RNA-DNA_Helicase"/>
</dbReference>
<dbReference type="GO" id="GO:0016787">
    <property type="term" value="F:hydrolase activity"/>
    <property type="evidence" value="ECO:0007669"/>
    <property type="project" value="UniProtKB-KW"/>
</dbReference>
<dbReference type="FunFam" id="3.40.50.300:FF:001549">
    <property type="entry name" value="SUV3p ATP-dependent RNA helicase"/>
    <property type="match status" value="1"/>
</dbReference>
<dbReference type="EMBL" id="UFAJ01000028">
    <property type="protein sequence ID" value="SSD58605.1"/>
    <property type="molecule type" value="Genomic_DNA"/>
</dbReference>
<evidence type="ECO:0000256" key="3">
    <source>
        <dbReference type="ARBA" id="ARBA00022741"/>
    </source>
</evidence>
<evidence type="ECO:0000256" key="1">
    <source>
        <dbReference type="ARBA" id="ARBA00004173"/>
    </source>
</evidence>
<evidence type="ECO:0000256" key="10">
    <source>
        <dbReference type="ARBA" id="ARBA00071444"/>
    </source>
</evidence>
<evidence type="ECO:0000256" key="2">
    <source>
        <dbReference type="ARBA" id="ARBA00012552"/>
    </source>
</evidence>
<dbReference type="Gene3D" id="1.20.272.40">
    <property type="match status" value="1"/>
</dbReference>
<dbReference type="GO" id="GO:0003724">
    <property type="term" value="F:RNA helicase activity"/>
    <property type="evidence" value="ECO:0007669"/>
    <property type="project" value="UniProtKB-EC"/>
</dbReference>
<dbReference type="Pfam" id="PF00271">
    <property type="entry name" value="Helicase_C"/>
    <property type="match status" value="1"/>
</dbReference>
<dbReference type="InterPro" id="IPR055206">
    <property type="entry name" value="DEXQc_SUV3"/>
</dbReference>
<dbReference type="InterPro" id="IPR001650">
    <property type="entry name" value="Helicase_C-like"/>
</dbReference>
<dbReference type="PROSITE" id="PS51194">
    <property type="entry name" value="HELICASE_CTER"/>
    <property type="match status" value="1"/>
</dbReference>
<organism evidence="12 13">
    <name type="scientific">Saccharomycodes ludwigii</name>
    <dbReference type="NCBI Taxonomy" id="36035"/>
    <lineage>
        <taxon>Eukaryota</taxon>
        <taxon>Fungi</taxon>
        <taxon>Dikarya</taxon>
        <taxon>Ascomycota</taxon>
        <taxon>Saccharomycotina</taxon>
        <taxon>Saccharomycetes</taxon>
        <taxon>Saccharomycodales</taxon>
        <taxon>Saccharomycodaceae</taxon>
        <taxon>Saccharomycodes</taxon>
    </lineage>
</organism>
<reference evidence="13" key="1">
    <citation type="submission" date="2018-06" db="EMBL/GenBank/DDBJ databases">
        <authorList>
            <person name="Guldener U."/>
        </authorList>
    </citation>
    <scope>NUCLEOTIDE SEQUENCE [LARGE SCALE GENOMIC DNA]</scope>
    <source>
        <strain evidence="13">UTAD17</strain>
    </source>
</reference>
<evidence type="ECO:0000256" key="6">
    <source>
        <dbReference type="ARBA" id="ARBA00022840"/>
    </source>
</evidence>
<keyword evidence="4" id="KW-0378">Hydrolase</keyword>
<gene>
    <name evidence="12" type="ORF">SCODWIG_00366</name>
</gene>
<dbReference type="InterPro" id="IPR022192">
    <property type="entry name" value="SUV3_C"/>
</dbReference>
<protein>
    <recommendedName>
        <fullName evidence="10">ATP-dependent RNA helicase SUV3, mitochondrial</fullName>
        <ecNumber evidence="2">3.6.4.13</ecNumber>
    </recommendedName>
</protein>
<keyword evidence="5 12" id="KW-0347">Helicase</keyword>
<dbReference type="InterPro" id="IPR014001">
    <property type="entry name" value="Helicase_ATP-bd"/>
</dbReference>
<dbReference type="SMART" id="SM00490">
    <property type="entry name" value="HELICc"/>
    <property type="match status" value="1"/>
</dbReference>
<feature type="domain" description="Helicase C-terminal" evidence="11">
    <location>
        <begin position="464"/>
        <end position="629"/>
    </location>
</feature>
<dbReference type="CDD" id="cd18805">
    <property type="entry name" value="SF2_C_suv3"/>
    <property type="match status" value="1"/>
</dbReference>
<dbReference type="GO" id="GO:0000965">
    <property type="term" value="P:mitochondrial RNA 3'-end processing"/>
    <property type="evidence" value="ECO:0007669"/>
    <property type="project" value="TreeGrafter"/>
</dbReference>
<dbReference type="Gene3D" id="3.40.50.300">
    <property type="entry name" value="P-loop containing nucleotide triphosphate hydrolases"/>
    <property type="match status" value="2"/>
</dbReference>
<evidence type="ECO:0000256" key="9">
    <source>
        <dbReference type="ARBA" id="ARBA00047984"/>
    </source>
</evidence>
<keyword evidence="3" id="KW-0547">Nucleotide-binding</keyword>
<keyword evidence="8" id="KW-0496">Mitochondrion</keyword>
<evidence type="ECO:0000313" key="13">
    <source>
        <dbReference type="Proteomes" id="UP000262825"/>
    </source>
</evidence>
<evidence type="ECO:0000256" key="5">
    <source>
        <dbReference type="ARBA" id="ARBA00022806"/>
    </source>
</evidence>
<comment type="subcellular location">
    <subcellularLocation>
        <location evidence="1">Mitochondrion</location>
    </subcellularLocation>
</comment>
<dbReference type="Pfam" id="PF22527">
    <property type="entry name" value="DEXQc_Suv3"/>
    <property type="match status" value="1"/>
</dbReference>
<dbReference type="PANTHER" id="PTHR12131">
    <property type="entry name" value="ATP-DEPENDENT RNA AND DNA HELICASE"/>
    <property type="match status" value="1"/>
</dbReference>